<dbReference type="EMBL" id="QRVL01000001">
    <property type="protein sequence ID" value="RGS41910.1"/>
    <property type="molecule type" value="Genomic_DNA"/>
</dbReference>
<reference evidence="1 2" key="1">
    <citation type="submission" date="2018-08" db="EMBL/GenBank/DDBJ databases">
        <title>A genome reference for cultivated species of the human gut microbiota.</title>
        <authorList>
            <person name="Zou Y."/>
            <person name="Xue W."/>
            <person name="Luo G."/>
        </authorList>
    </citation>
    <scope>NUCLEOTIDE SEQUENCE [LARGE SCALE GENOMIC DNA]</scope>
    <source>
        <strain evidence="1 2">AF22-12AC</strain>
    </source>
</reference>
<name>A0A395V9B9_9FIRM</name>
<dbReference type="AlphaFoldDB" id="A0A395V9B9"/>
<evidence type="ECO:0000313" key="2">
    <source>
        <dbReference type="Proteomes" id="UP000266172"/>
    </source>
</evidence>
<proteinExistence type="predicted"/>
<organism evidence="1 2">
    <name type="scientific">Roseburia hominis</name>
    <dbReference type="NCBI Taxonomy" id="301301"/>
    <lineage>
        <taxon>Bacteria</taxon>
        <taxon>Bacillati</taxon>
        <taxon>Bacillota</taxon>
        <taxon>Clostridia</taxon>
        <taxon>Lachnospirales</taxon>
        <taxon>Lachnospiraceae</taxon>
        <taxon>Roseburia</taxon>
    </lineage>
</organism>
<comment type="caution">
    <text evidence="1">The sequence shown here is derived from an EMBL/GenBank/DDBJ whole genome shotgun (WGS) entry which is preliminary data.</text>
</comment>
<dbReference type="RefSeq" id="WP_118096193.1">
    <property type="nucleotide sequence ID" value="NZ_JAWGYD010000004.1"/>
</dbReference>
<evidence type="ECO:0000313" key="1">
    <source>
        <dbReference type="EMBL" id="RGS41910.1"/>
    </source>
</evidence>
<dbReference type="Proteomes" id="UP000266172">
    <property type="component" value="Unassembled WGS sequence"/>
</dbReference>
<accession>A0A395V9B9</accession>
<protein>
    <submittedName>
        <fullName evidence="1">Uncharacterized protein</fullName>
    </submittedName>
</protein>
<gene>
    <name evidence="1" type="ORF">DWX93_00795</name>
</gene>
<sequence length="293" mass="32782">MKLEELIQKRFVSTAALAERLTTYNGVPAVFSPEAPGDEQEGWGGETQYPMVTYNYDLQANEERNSAGSLSVSIFCQNTADTFPEDIAPIVKECLRDVILLPEGGTPYCFTWARTDAFTMGEDAGKAGVVIGCEVRFDILEYPSMETSDPDPVMAVDKYIKELYPECLVMGYDRMEEITEASADQPVVYCRLISSEKQEETNTVAWMDGRIAVHVLCPESTVRLKMAADIANHLSLDGEVIMLDHSPMFIKRLQVNYKSDYLKEGQVFITGHYGLLRYKAKPHVLMAAHGNYS</sequence>